<comment type="similarity">
    <text evidence="1">Belongs to the transferase hexapeptide repeat family.</text>
</comment>
<dbReference type="GO" id="GO:0016746">
    <property type="term" value="F:acyltransferase activity"/>
    <property type="evidence" value="ECO:0007669"/>
    <property type="project" value="UniProtKB-KW"/>
</dbReference>
<dbReference type="Gene3D" id="2.160.10.10">
    <property type="entry name" value="Hexapeptide repeat proteins"/>
    <property type="match status" value="1"/>
</dbReference>
<dbReference type="Pfam" id="PF00132">
    <property type="entry name" value="Hexapep"/>
    <property type="match status" value="1"/>
</dbReference>
<dbReference type="Proteomes" id="UP001321125">
    <property type="component" value="Unassembled WGS sequence"/>
</dbReference>
<dbReference type="InterPro" id="IPR011004">
    <property type="entry name" value="Trimer_LpxA-like_sf"/>
</dbReference>
<keyword evidence="2" id="KW-0808">Transferase</keyword>
<dbReference type="EMBL" id="JAKNQU010000008">
    <property type="protein sequence ID" value="MCZ0928778.1"/>
    <property type="molecule type" value="Genomic_DNA"/>
</dbReference>
<evidence type="ECO:0000313" key="6">
    <source>
        <dbReference type="Proteomes" id="UP001321125"/>
    </source>
</evidence>
<name>A0ABT4J019_9GAMM</name>
<accession>A0ABT4J019</accession>
<evidence type="ECO:0000256" key="4">
    <source>
        <dbReference type="ARBA" id="ARBA00023315"/>
    </source>
</evidence>
<keyword evidence="3" id="KW-0677">Repeat</keyword>
<dbReference type="SUPFAM" id="SSF51161">
    <property type="entry name" value="Trimeric LpxA-like enzymes"/>
    <property type="match status" value="1"/>
</dbReference>
<keyword evidence="6" id="KW-1185">Reference proteome</keyword>
<dbReference type="InterPro" id="IPR051159">
    <property type="entry name" value="Hexapeptide_acetyltransf"/>
</dbReference>
<protein>
    <submittedName>
        <fullName evidence="5">Acyltransferase</fullName>
    </submittedName>
</protein>
<dbReference type="PROSITE" id="PS00101">
    <property type="entry name" value="HEXAPEP_TRANSFERASES"/>
    <property type="match status" value="1"/>
</dbReference>
<dbReference type="PANTHER" id="PTHR23416:SF23">
    <property type="entry name" value="ACETYLTRANSFERASE C18B11.09C-RELATED"/>
    <property type="match status" value="1"/>
</dbReference>
<dbReference type="InterPro" id="IPR018357">
    <property type="entry name" value="Hexapep_transf_CS"/>
</dbReference>
<dbReference type="PANTHER" id="PTHR23416">
    <property type="entry name" value="SIALIC ACID SYNTHASE-RELATED"/>
    <property type="match status" value="1"/>
</dbReference>
<comment type="caution">
    <text evidence="5">The sequence shown here is derived from an EMBL/GenBank/DDBJ whole genome shotgun (WGS) entry which is preliminary data.</text>
</comment>
<evidence type="ECO:0000256" key="1">
    <source>
        <dbReference type="ARBA" id="ARBA00007274"/>
    </source>
</evidence>
<sequence>MTTDNRQQETQFLSLLRTASKSDLKVLAKLLSPYLADTELRQMKVWGDQSRLHLERATIPLNDLLLNTRSGHITIEKDCFFGHRCMLLTGTHDYTKLGRERLTTVPDSGRDIHIKEGVWLGSGVTVLGPAVIGENAVVAAGSLVIGDVPPNTIMAGHPAKKVKKIDGSDAN</sequence>
<evidence type="ECO:0000256" key="3">
    <source>
        <dbReference type="ARBA" id="ARBA00022737"/>
    </source>
</evidence>
<dbReference type="CDD" id="cd04647">
    <property type="entry name" value="LbH_MAT_like"/>
    <property type="match status" value="1"/>
</dbReference>
<proteinExistence type="inferred from homology"/>
<dbReference type="Pfam" id="PF14602">
    <property type="entry name" value="Hexapep_2"/>
    <property type="match status" value="1"/>
</dbReference>
<evidence type="ECO:0000313" key="5">
    <source>
        <dbReference type="EMBL" id="MCZ0928778.1"/>
    </source>
</evidence>
<gene>
    <name evidence="5" type="ORF">L0635_17030</name>
</gene>
<organism evidence="5 6">
    <name type="scientific">Vreelandella janggokensis</name>
    <dbReference type="NCBI Taxonomy" id="370767"/>
    <lineage>
        <taxon>Bacteria</taxon>
        <taxon>Pseudomonadati</taxon>
        <taxon>Pseudomonadota</taxon>
        <taxon>Gammaproteobacteria</taxon>
        <taxon>Oceanospirillales</taxon>
        <taxon>Halomonadaceae</taxon>
        <taxon>Vreelandella</taxon>
    </lineage>
</organism>
<keyword evidence="4 5" id="KW-0012">Acyltransferase</keyword>
<reference evidence="5 6" key="1">
    <citation type="submission" date="2022-02" db="EMBL/GenBank/DDBJ databases">
        <title>Study of halophilic communities from a Mexican lake.</title>
        <authorList>
            <person name="Hernandez-Soto L.M."/>
            <person name="Martinez-Abarca F."/>
            <person name="Ramirez-Saad H.C."/>
            <person name="Aguirre-Garrido J.F."/>
        </authorList>
    </citation>
    <scope>NUCLEOTIDE SEQUENCE [LARGE SCALE GENOMIC DNA]</scope>
    <source>
        <strain evidence="5 6">Hjan13</strain>
    </source>
</reference>
<dbReference type="InterPro" id="IPR001451">
    <property type="entry name" value="Hexapep"/>
</dbReference>
<evidence type="ECO:0000256" key="2">
    <source>
        <dbReference type="ARBA" id="ARBA00022679"/>
    </source>
</evidence>
<dbReference type="RefSeq" id="WP_268902364.1">
    <property type="nucleotide sequence ID" value="NZ_JAKNQU010000008.1"/>
</dbReference>